<proteinExistence type="predicted"/>
<evidence type="ECO:0000313" key="1">
    <source>
        <dbReference type="EMBL" id="KAB6029996.1"/>
    </source>
</evidence>
<evidence type="ECO:0000313" key="2">
    <source>
        <dbReference type="Proteomes" id="UP000470926"/>
    </source>
</evidence>
<dbReference type="Proteomes" id="UP000470926">
    <property type="component" value="Unassembled WGS sequence"/>
</dbReference>
<protein>
    <submittedName>
        <fullName evidence="1">Uncharacterized protein</fullName>
    </submittedName>
</protein>
<dbReference type="EMBL" id="WDFR01000002">
    <property type="protein sequence ID" value="KAB6029996.1"/>
    <property type="molecule type" value="Genomic_DNA"/>
</dbReference>
<comment type="caution">
    <text evidence="1">The sequence shown here is derived from an EMBL/GenBank/DDBJ whole genome shotgun (WGS) entry which is preliminary data.</text>
</comment>
<accession>A0A6I0VDB1</accession>
<gene>
    <name evidence="1" type="ORF">GA542_03710</name>
</gene>
<sequence>MNVDALEELVGWPDNGNTFLASGPDGMRLAVAPADVGEEIGMMAALDWAYAKYGAAFTGSAEPAWRLRRWHGCRTTGFADWIGDAMGFFYVHSVVLLDGRGHIVDEIGLGYGTHNEPQGKTA</sequence>
<reference evidence="1 2" key="1">
    <citation type="journal article" date="2019" name="Nat. Med.">
        <title>A library of human gut bacterial isolates paired with longitudinal multiomics data enables mechanistic microbiome research.</title>
        <authorList>
            <person name="Poyet M."/>
            <person name="Groussin M."/>
            <person name="Gibbons S.M."/>
            <person name="Avila-Pacheco J."/>
            <person name="Jiang X."/>
            <person name="Kearney S.M."/>
            <person name="Perrotta A.R."/>
            <person name="Berdy B."/>
            <person name="Zhao S."/>
            <person name="Lieberman T.D."/>
            <person name="Swanson P.K."/>
            <person name="Smith M."/>
            <person name="Roesemann S."/>
            <person name="Alexander J.E."/>
            <person name="Rich S.A."/>
            <person name="Livny J."/>
            <person name="Vlamakis H."/>
            <person name="Clish C."/>
            <person name="Bullock K."/>
            <person name="Deik A."/>
            <person name="Scott J."/>
            <person name="Pierce K.A."/>
            <person name="Xavier R.J."/>
            <person name="Alm E.J."/>
        </authorList>
    </citation>
    <scope>NUCLEOTIDE SEQUENCE [LARGE SCALE GENOMIC DNA]</scope>
    <source>
        <strain evidence="1 2">BIOML-A26</strain>
    </source>
</reference>
<dbReference type="AlphaFoldDB" id="A0A6I0VDB1"/>
<organism evidence="1 2">
    <name type="scientific">Bifidobacterium adolescentis</name>
    <dbReference type="NCBI Taxonomy" id="1680"/>
    <lineage>
        <taxon>Bacteria</taxon>
        <taxon>Bacillati</taxon>
        <taxon>Actinomycetota</taxon>
        <taxon>Actinomycetes</taxon>
        <taxon>Bifidobacteriales</taxon>
        <taxon>Bifidobacteriaceae</taxon>
        <taxon>Bifidobacterium</taxon>
    </lineage>
</organism>
<name>A0A6I0VDB1_BIFAD</name>